<evidence type="ECO:0008006" key="2">
    <source>
        <dbReference type="Google" id="ProtNLM"/>
    </source>
</evidence>
<accession>X1QLP1</accession>
<evidence type="ECO:0000313" key="1">
    <source>
        <dbReference type="EMBL" id="GAI55711.1"/>
    </source>
</evidence>
<proteinExistence type="predicted"/>
<dbReference type="SUPFAM" id="SSF52242">
    <property type="entry name" value="Cobalamin (vitamin B12)-binding domain"/>
    <property type="match status" value="1"/>
</dbReference>
<dbReference type="EMBL" id="BARV01036614">
    <property type="protein sequence ID" value="GAI55711.1"/>
    <property type="molecule type" value="Genomic_DNA"/>
</dbReference>
<organism evidence="1">
    <name type="scientific">marine sediment metagenome</name>
    <dbReference type="NCBI Taxonomy" id="412755"/>
    <lineage>
        <taxon>unclassified sequences</taxon>
        <taxon>metagenomes</taxon>
        <taxon>ecological metagenomes</taxon>
    </lineage>
</organism>
<reference evidence="1" key="1">
    <citation type="journal article" date="2014" name="Front. Microbiol.">
        <title>High frequency of phylogenetically diverse reductive dehalogenase-homologous genes in deep subseafloor sedimentary metagenomes.</title>
        <authorList>
            <person name="Kawai M."/>
            <person name="Futagami T."/>
            <person name="Toyoda A."/>
            <person name="Takaki Y."/>
            <person name="Nishi S."/>
            <person name="Hori S."/>
            <person name="Arai W."/>
            <person name="Tsubouchi T."/>
            <person name="Morono Y."/>
            <person name="Uchiyama I."/>
            <person name="Ito T."/>
            <person name="Fujiyama A."/>
            <person name="Inagaki F."/>
            <person name="Takami H."/>
        </authorList>
    </citation>
    <scope>NUCLEOTIDE SEQUENCE</scope>
    <source>
        <strain evidence="1">Expedition CK06-06</strain>
    </source>
</reference>
<protein>
    <recommendedName>
        <fullName evidence="2">B12-binding domain-containing protein</fullName>
    </recommendedName>
</protein>
<gene>
    <name evidence="1" type="ORF">S06H3_56848</name>
</gene>
<feature type="non-terminal residue" evidence="1">
    <location>
        <position position="1"/>
    </location>
</feature>
<dbReference type="InterPro" id="IPR036724">
    <property type="entry name" value="Cobalamin-bd_sf"/>
</dbReference>
<dbReference type="AlphaFoldDB" id="X1QLP1"/>
<dbReference type="Gene3D" id="3.40.50.280">
    <property type="entry name" value="Cobalamin-binding domain"/>
    <property type="match status" value="1"/>
</dbReference>
<dbReference type="GO" id="GO:0031419">
    <property type="term" value="F:cobalamin binding"/>
    <property type="evidence" value="ECO:0007669"/>
    <property type="project" value="InterPro"/>
</dbReference>
<name>X1QLP1_9ZZZZ</name>
<comment type="caution">
    <text evidence="1">The sequence shown here is derived from an EMBL/GenBank/DDBJ whole genome shotgun (WGS) entry which is preliminary data.</text>
</comment>
<dbReference type="GO" id="GO:0046872">
    <property type="term" value="F:metal ion binding"/>
    <property type="evidence" value="ECO:0007669"/>
    <property type="project" value="InterPro"/>
</dbReference>
<sequence>IIPEEDHSALRQMGVQGIFGPGTPTSEIADFIRKAMAEKKAN</sequence>